<sequence length="66" mass="7387">MMSLQQNALQYNTKFSFDFSGGNLSSDSGLLFIKEFIHKIGFDNLLDQSSELITERLTPSLPSLNS</sequence>
<proteinExistence type="predicted"/>
<evidence type="ECO:0008006" key="3">
    <source>
        <dbReference type="Google" id="ProtNLM"/>
    </source>
</evidence>
<dbReference type="RefSeq" id="WP_074912623.1">
    <property type="nucleotide sequence ID" value="NZ_FOVK01000010.1"/>
</dbReference>
<evidence type="ECO:0000313" key="2">
    <source>
        <dbReference type="Proteomes" id="UP000181899"/>
    </source>
</evidence>
<evidence type="ECO:0000313" key="1">
    <source>
        <dbReference type="EMBL" id="SFO01547.1"/>
    </source>
</evidence>
<dbReference type="EMBL" id="FOVK01000010">
    <property type="protein sequence ID" value="SFO01547.1"/>
    <property type="molecule type" value="Genomic_DNA"/>
</dbReference>
<dbReference type="Proteomes" id="UP000181899">
    <property type="component" value="Unassembled WGS sequence"/>
</dbReference>
<gene>
    <name evidence="1" type="ORF">SAMN04488695_11059</name>
</gene>
<name>A0A1I5DQU5_9CLOT</name>
<reference evidence="1 2" key="1">
    <citation type="submission" date="2016-10" db="EMBL/GenBank/DDBJ databases">
        <authorList>
            <person name="de Groot N.N."/>
        </authorList>
    </citation>
    <scope>NUCLEOTIDE SEQUENCE [LARGE SCALE GENOMIC DNA]</scope>
    <source>
        <strain evidence="1 2">ML2</strain>
    </source>
</reference>
<accession>A0A1I5DQU5</accession>
<dbReference type="AlphaFoldDB" id="A0A1I5DQU5"/>
<organism evidence="1 2">
    <name type="scientific">Proteiniclasticum ruminis</name>
    <dbReference type="NCBI Taxonomy" id="398199"/>
    <lineage>
        <taxon>Bacteria</taxon>
        <taxon>Bacillati</taxon>
        <taxon>Bacillota</taxon>
        <taxon>Clostridia</taxon>
        <taxon>Eubacteriales</taxon>
        <taxon>Clostridiaceae</taxon>
        <taxon>Proteiniclasticum</taxon>
    </lineage>
</organism>
<keyword evidence="2" id="KW-1185">Reference proteome</keyword>
<protein>
    <recommendedName>
        <fullName evidence="3">Transposase DDE domain group 1</fullName>
    </recommendedName>
</protein>